<keyword evidence="4" id="KW-1185">Reference proteome</keyword>
<dbReference type="InterPro" id="IPR046796">
    <property type="entry name" value="Transposase_32_dom"/>
</dbReference>
<dbReference type="InParanoid" id="M1DK89"/>
<dbReference type="Proteomes" id="UP000011115">
    <property type="component" value="Unassembled WGS sequence"/>
</dbReference>
<dbReference type="EnsemblPlants" id="PGSC0003DMT400090372">
    <property type="protein sequence ID" value="PGSC0003DMT400090372"/>
    <property type="gene ID" value="PGSC0003DMG400039943"/>
</dbReference>
<accession>M1DK89</accession>
<dbReference type="PaxDb" id="4113-PGSC0003DMT400090372"/>
<organism evidence="3 4">
    <name type="scientific">Solanum tuberosum</name>
    <name type="common">Potato</name>
    <dbReference type="NCBI Taxonomy" id="4113"/>
    <lineage>
        <taxon>Eukaryota</taxon>
        <taxon>Viridiplantae</taxon>
        <taxon>Streptophyta</taxon>
        <taxon>Embryophyta</taxon>
        <taxon>Tracheophyta</taxon>
        <taxon>Spermatophyta</taxon>
        <taxon>Magnoliopsida</taxon>
        <taxon>eudicotyledons</taxon>
        <taxon>Gunneridae</taxon>
        <taxon>Pentapetalae</taxon>
        <taxon>asterids</taxon>
        <taxon>lamiids</taxon>
        <taxon>Solanales</taxon>
        <taxon>Solanaceae</taxon>
        <taxon>Solanoideae</taxon>
        <taxon>Solaneae</taxon>
        <taxon>Solanum</taxon>
    </lineage>
</organism>
<dbReference type="Pfam" id="PF20167">
    <property type="entry name" value="Transposase_32"/>
    <property type="match status" value="1"/>
</dbReference>
<proteinExistence type="predicted"/>
<reference evidence="4" key="1">
    <citation type="journal article" date="2011" name="Nature">
        <title>Genome sequence and analysis of the tuber crop potato.</title>
        <authorList>
            <consortium name="The Potato Genome Sequencing Consortium"/>
        </authorList>
    </citation>
    <scope>NUCLEOTIDE SEQUENCE [LARGE SCALE GENOMIC DNA]</scope>
    <source>
        <strain evidence="4">cv. DM1-3 516 R44</strain>
    </source>
</reference>
<protein>
    <submittedName>
        <fullName evidence="3">Integrase core domain containing protein</fullName>
    </submittedName>
</protein>
<sequence length="357" mass="40872">MPSVEPRMWTTVRISVYRPFCAYVVPIRVQLFGTSNHGGHPRTVGQPMDRRYLPWDTMRSGSFTHNAEQREVVLLWLARHIAADGEHAEWVSSPRLGSQKATLNLVAKFFWLLVRNRVSPTKADNALTWDRAVMVAALVAGFEINFARMLLAQIHERAFKTSTTYPFSCLIFQLCKDSGVLIWHYDKLIQATGTLDIGLIRDEATVAAPRRGSWIDVLLGTDLVDVVEQILPHQATLMMPRPPLLRPLVRPPTHLETPRLLKPLLFLQLKFKNWRRRWPHYFTILRADIDSILATPTDEPESAPNVLVDDTVLGALFSEDIELPEPTRAHGKRHRSSHNFDTTEEARAKKRERQQTE</sequence>
<evidence type="ECO:0000313" key="3">
    <source>
        <dbReference type="EnsemblPlants" id="PGSC0003DMT400090372"/>
    </source>
</evidence>
<reference evidence="3" key="2">
    <citation type="submission" date="2015-06" db="UniProtKB">
        <authorList>
            <consortium name="EnsemblPlants"/>
        </authorList>
    </citation>
    <scope>IDENTIFICATION</scope>
    <source>
        <strain evidence="3">DM1-3 516 R44</strain>
    </source>
</reference>
<feature type="region of interest" description="Disordered" evidence="1">
    <location>
        <begin position="323"/>
        <end position="357"/>
    </location>
</feature>
<feature type="domain" description="Putative plant transposon protein" evidence="2">
    <location>
        <begin position="62"/>
        <end position="180"/>
    </location>
</feature>
<dbReference type="AlphaFoldDB" id="M1DK89"/>
<name>M1DK89_SOLTU</name>
<dbReference type="HOGENOM" id="CLU_028647_0_0_1"/>
<evidence type="ECO:0000259" key="2">
    <source>
        <dbReference type="Pfam" id="PF20167"/>
    </source>
</evidence>
<feature type="compositionally biased region" description="Basic residues" evidence="1">
    <location>
        <begin position="348"/>
        <end position="357"/>
    </location>
</feature>
<dbReference type="Gramene" id="PGSC0003DMT400090372">
    <property type="protein sequence ID" value="PGSC0003DMT400090372"/>
    <property type="gene ID" value="PGSC0003DMG400039943"/>
</dbReference>
<evidence type="ECO:0000256" key="1">
    <source>
        <dbReference type="SAM" id="MobiDB-lite"/>
    </source>
</evidence>
<evidence type="ECO:0000313" key="4">
    <source>
        <dbReference type="Proteomes" id="UP000011115"/>
    </source>
</evidence>